<evidence type="ECO:0000256" key="4">
    <source>
        <dbReference type="ARBA" id="ARBA00022692"/>
    </source>
</evidence>
<reference evidence="10 11" key="1">
    <citation type="submission" date="2018-03" db="EMBL/GenBank/DDBJ databases">
        <title>Genome assembly of novel Miniimonas species PCH200.</title>
        <authorList>
            <person name="Thakur V."/>
            <person name="Kumar V."/>
            <person name="Singh D."/>
        </authorList>
    </citation>
    <scope>NUCLEOTIDE SEQUENCE [LARGE SCALE GENOMIC DNA]</scope>
    <source>
        <strain evidence="10 11">PCH200</strain>
    </source>
</reference>
<dbReference type="RefSeq" id="WP_109230076.1">
    <property type="nucleotide sequence ID" value="NZ_PYHR01000002.1"/>
</dbReference>
<dbReference type="EMBL" id="PYHR01000002">
    <property type="protein sequence ID" value="PWD51696.1"/>
    <property type="molecule type" value="Genomic_DNA"/>
</dbReference>
<feature type="transmembrane region" description="Helical" evidence="7">
    <location>
        <begin position="114"/>
        <end position="132"/>
    </location>
</feature>
<evidence type="ECO:0000313" key="10">
    <source>
        <dbReference type="EMBL" id="PWD51696.1"/>
    </source>
</evidence>
<gene>
    <name evidence="10" type="ORF">C8046_14615</name>
</gene>
<dbReference type="OrthoDB" id="5140822at2"/>
<dbReference type="SUPFAM" id="SSF161098">
    <property type="entry name" value="MetI-like"/>
    <property type="match status" value="1"/>
</dbReference>
<evidence type="ECO:0000256" key="3">
    <source>
        <dbReference type="ARBA" id="ARBA00022475"/>
    </source>
</evidence>
<feature type="transmembrane region" description="Helical" evidence="7">
    <location>
        <begin position="174"/>
        <end position="194"/>
    </location>
</feature>
<evidence type="ECO:0000256" key="8">
    <source>
        <dbReference type="SAM" id="MobiDB-lite"/>
    </source>
</evidence>
<keyword evidence="11" id="KW-1185">Reference proteome</keyword>
<accession>A0A2U1ZXI5</accession>
<dbReference type="InterPro" id="IPR035906">
    <property type="entry name" value="MetI-like_sf"/>
</dbReference>
<proteinExistence type="inferred from homology"/>
<dbReference type="Gene3D" id="1.10.3720.10">
    <property type="entry name" value="MetI-like"/>
    <property type="match status" value="1"/>
</dbReference>
<comment type="caution">
    <text evidence="10">The sequence shown here is derived from an EMBL/GenBank/DDBJ whole genome shotgun (WGS) entry which is preliminary data.</text>
</comment>
<dbReference type="Pfam" id="PF00528">
    <property type="entry name" value="BPD_transp_1"/>
    <property type="match status" value="1"/>
</dbReference>
<dbReference type="InterPro" id="IPR000515">
    <property type="entry name" value="MetI-like"/>
</dbReference>
<feature type="transmembrane region" description="Helical" evidence="7">
    <location>
        <begin position="46"/>
        <end position="66"/>
    </location>
</feature>
<dbReference type="Proteomes" id="UP000245166">
    <property type="component" value="Unassembled WGS sequence"/>
</dbReference>
<protein>
    <submittedName>
        <fullName evidence="10">ABC transporter permease</fullName>
    </submittedName>
</protein>
<feature type="domain" description="ABC transmembrane type-1" evidence="9">
    <location>
        <begin position="100"/>
        <end position="294"/>
    </location>
</feature>
<evidence type="ECO:0000259" key="9">
    <source>
        <dbReference type="PROSITE" id="PS50928"/>
    </source>
</evidence>
<evidence type="ECO:0000256" key="1">
    <source>
        <dbReference type="ARBA" id="ARBA00004651"/>
    </source>
</evidence>
<feature type="region of interest" description="Disordered" evidence="8">
    <location>
        <begin position="1"/>
        <end position="40"/>
    </location>
</feature>
<dbReference type="GO" id="GO:0005886">
    <property type="term" value="C:plasma membrane"/>
    <property type="evidence" value="ECO:0007669"/>
    <property type="project" value="UniProtKB-SubCell"/>
</dbReference>
<keyword evidence="3" id="KW-1003">Cell membrane</keyword>
<feature type="compositionally biased region" description="Gly residues" evidence="8">
    <location>
        <begin position="19"/>
        <end position="29"/>
    </location>
</feature>
<dbReference type="AlphaFoldDB" id="A0A2U1ZXI5"/>
<evidence type="ECO:0000256" key="5">
    <source>
        <dbReference type="ARBA" id="ARBA00022989"/>
    </source>
</evidence>
<dbReference type="PROSITE" id="PS50928">
    <property type="entry name" value="ABC_TM1"/>
    <property type="match status" value="1"/>
</dbReference>
<keyword evidence="6 7" id="KW-0472">Membrane</keyword>
<feature type="transmembrane region" description="Helical" evidence="7">
    <location>
        <begin position="221"/>
        <end position="252"/>
    </location>
</feature>
<keyword evidence="2 7" id="KW-0813">Transport</keyword>
<dbReference type="GO" id="GO:0055085">
    <property type="term" value="P:transmembrane transport"/>
    <property type="evidence" value="ECO:0007669"/>
    <property type="project" value="InterPro"/>
</dbReference>
<name>A0A2U1ZXI5_9MICO</name>
<comment type="similarity">
    <text evidence="7">Belongs to the binding-protein-dependent transport system permease family.</text>
</comment>
<dbReference type="PANTHER" id="PTHR30151:SF20">
    <property type="entry name" value="ABC TRANSPORTER PERMEASE PROTEIN HI_0355-RELATED"/>
    <property type="match status" value="1"/>
</dbReference>
<comment type="subcellular location">
    <subcellularLocation>
        <location evidence="1 7">Cell membrane</location>
        <topology evidence="1 7">Multi-pass membrane protein</topology>
    </subcellularLocation>
</comment>
<evidence type="ECO:0000256" key="6">
    <source>
        <dbReference type="ARBA" id="ARBA00023136"/>
    </source>
</evidence>
<keyword evidence="5 7" id="KW-1133">Transmembrane helix</keyword>
<sequence length="306" mass="30596">MSTETRSGEVAAAAAADGVGDGGGAGGASGVTPAARVPSTRPRRPLPPWAVGVLGGVGIIAVWWLLAATVLSSVGAAGVQAIPTPPQVIAAFGDAGWAYFWRNFSVTLTEAGTGYLWGNALALVLSGLVLVLPRLEGLITQLAIITYCIPIVAVAVLAVVLIPPPGRGEPSGTAVLLAALSVFFTTVVGALLGLKSADASALDLVAVYGGSRFTQLVKVRLIAALPAILNALQIAVPAAFLGAVLAGFFGKVESGVGMAMMLAMQNSDAPRIWALALASGAVALLGFVAIGLVARLVAPWSKGASS</sequence>
<evidence type="ECO:0000313" key="11">
    <source>
        <dbReference type="Proteomes" id="UP000245166"/>
    </source>
</evidence>
<keyword evidence="4 7" id="KW-0812">Transmembrane</keyword>
<feature type="transmembrane region" description="Helical" evidence="7">
    <location>
        <begin position="144"/>
        <end position="162"/>
    </location>
</feature>
<dbReference type="PANTHER" id="PTHR30151">
    <property type="entry name" value="ALKANE SULFONATE ABC TRANSPORTER-RELATED, MEMBRANE SUBUNIT"/>
    <property type="match status" value="1"/>
</dbReference>
<organism evidence="10 11">
    <name type="scientific">Serinibacter arcticus</name>
    <dbReference type="NCBI Taxonomy" id="1655435"/>
    <lineage>
        <taxon>Bacteria</taxon>
        <taxon>Bacillati</taxon>
        <taxon>Actinomycetota</taxon>
        <taxon>Actinomycetes</taxon>
        <taxon>Micrococcales</taxon>
        <taxon>Beutenbergiaceae</taxon>
        <taxon>Serinibacter</taxon>
    </lineage>
</organism>
<evidence type="ECO:0000256" key="7">
    <source>
        <dbReference type="RuleBase" id="RU363032"/>
    </source>
</evidence>
<feature type="transmembrane region" description="Helical" evidence="7">
    <location>
        <begin position="272"/>
        <end position="298"/>
    </location>
</feature>
<evidence type="ECO:0000256" key="2">
    <source>
        <dbReference type="ARBA" id="ARBA00022448"/>
    </source>
</evidence>